<evidence type="ECO:0000313" key="3">
    <source>
        <dbReference type="Proteomes" id="UP001417504"/>
    </source>
</evidence>
<reference evidence="2 3" key="1">
    <citation type="submission" date="2024-01" db="EMBL/GenBank/DDBJ databases">
        <title>Genome assemblies of Stephania.</title>
        <authorList>
            <person name="Yang L."/>
        </authorList>
    </citation>
    <scope>NUCLEOTIDE SEQUENCE [LARGE SCALE GENOMIC DNA]</scope>
    <source>
        <strain evidence="2">QJT</strain>
        <tissue evidence="2">Leaf</tissue>
    </source>
</reference>
<proteinExistence type="predicted"/>
<dbReference type="PANTHER" id="PTHR37984">
    <property type="entry name" value="PROTEIN CBG26694"/>
    <property type="match status" value="1"/>
</dbReference>
<keyword evidence="3" id="KW-1185">Reference proteome</keyword>
<dbReference type="Gene3D" id="3.30.420.10">
    <property type="entry name" value="Ribonuclease H-like superfamily/Ribonuclease H"/>
    <property type="match status" value="1"/>
</dbReference>
<organism evidence="2 3">
    <name type="scientific">Stephania japonica</name>
    <dbReference type="NCBI Taxonomy" id="461633"/>
    <lineage>
        <taxon>Eukaryota</taxon>
        <taxon>Viridiplantae</taxon>
        <taxon>Streptophyta</taxon>
        <taxon>Embryophyta</taxon>
        <taxon>Tracheophyta</taxon>
        <taxon>Spermatophyta</taxon>
        <taxon>Magnoliopsida</taxon>
        <taxon>Ranunculales</taxon>
        <taxon>Menispermaceae</taxon>
        <taxon>Menispermoideae</taxon>
        <taxon>Cissampelideae</taxon>
        <taxon>Stephania</taxon>
    </lineage>
</organism>
<evidence type="ECO:0000256" key="1">
    <source>
        <dbReference type="SAM" id="MobiDB-lite"/>
    </source>
</evidence>
<dbReference type="InterPro" id="IPR050951">
    <property type="entry name" value="Retrovirus_Pol_polyprotein"/>
</dbReference>
<comment type="caution">
    <text evidence="2">The sequence shown here is derived from an EMBL/GenBank/DDBJ whole genome shotgun (WGS) entry which is preliminary data.</text>
</comment>
<dbReference type="EMBL" id="JBBNAE010000001">
    <property type="protein sequence ID" value="KAK9153217.1"/>
    <property type="molecule type" value="Genomic_DNA"/>
</dbReference>
<sequence>MLSCLVAEHPKQWDLSLPQAEFAFNSKLNRSTGYNPFMVVYTKVPLMPMDLIPITKPAHNSVSSIAEWVSKLHSDVTANLQATNAHYKALADKHRRLQTFLPGNLVMVHLNKHRLQQTPNAKLHPRKLGPSPSNKLLEITPTS</sequence>
<dbReference type="Proteomes" id="UP001417504">
    <property type="component" value="Unassembled WGS sequence"/>
</dbReference>
<evidence type="ECO:0000313" key="2">
    <source>
        <dbReference type="EMBL" id="KAK9153217.1"/>
    </source>
</evidence>
<name>A0AAP0PR05_9MAGN</name>
<protein>
    <submittedName>
        <fullName evidence="2">Uncharacterized protein</fullName>
    </submittedName>
</protein>
<dbReference type="AlphaFoldDB" id="A0AAP0PR05"/>
<feature type="region of interest" description="Disordered" evidence="1">
    <location>
        <begin position="118"/>
        <end position="143"/>
    </location>
</feature>
<dbReference type="PANTHER" id="PTHR37984:SF5">
    <property type="entry name" value="PROTEIN NYNRIN-LIKE"/>
    <property type="match status" value="1"/>
</dbReference>
<accession>A0AAP0PR05</accession>
<gene>
    <name evidence="2" type="ORF">Sjap_000697</name>
</gene>
<dbReference type="GO" id="GO:0003676">
    <property type="term" value="F:nucleic acid binding"/>
    <property type="evidence" value="ECO:0007669"/>
    <property type="project" value="InterPro"/>
</dbReference>
<dbReference type="InterPro" id="IPR036397">
    <property type="entry name" value="RNaseH_sf"/>
</dbReference>